<feature type="domain" description="HMA" evidence="2">
    <location>
        <begin position="1"/>
        <end position="63"/>
    </location>
</feature>
<evidence type="ECO:0000313" key="4">
    <source>
        <dbReference type="Proteomes" id="UP000642180"/>
    </source>
</evidence>
<gene>
    <name evidence="3" type="ORF">GCM10008066_29520</name>
</gene>
<dbReference type="InterPro" id="IPR006121">
    <property type="entry name" value="HMA_dom"/>
</dbReference>
<dbReference type="SUPFAM" id="SSF55008">
    <property type="entry name" value="HMA, heavy metal-associated domain"/>
    <property type="match status" value="1"/>
</dbReference>
<sequence>MYTLQVEKMSCGHCVKAVTSAVQTIDPQATVQVDLAQKTVKVESAVPVDRIAAAIVDAGYPVPAAEAG</sequence>
<reference evidence="4" key="1">
    <citation type="journal article" date="2019" name="Int. J. Syst. Evol. Microbiol.">
        <title>The Global Catalogue of Microorganisms (GCM) 10K type strain sequencing project: providing services to taxonomists for standard genome sequencing and annotation.</title>
        <authorList>
            <consortium name="The Broad Institute Genomics Platform"/>
            <consortium name="The Broad Institute Genome Sequencing Center for Infectious Disease"/>
            <person name="Wu L."/>
            <person name="Ma J."/>
        </authorList>
    </citation>
    <scope>NUCLEOTIDE SEQUENCE [LARGE SCALE GENOMIC DNA]</scope>
    <source>
        <strain evidence="4">CCM 2767</strain>
    </source>
</reference>
<dbReference type="PROSITE" id="PS50846">
    <property type="entry name" value="HMA_2"/>
    <property type="match status" value="1"/>
</dbReference>
<dbReference type="Gene3D" id="3.30.70.100">
    <property type="match status" value="1"/>
</dbReference>
<comment type="caution">
    <text evidence="3">The sequence shown here is derived from an EMBL/GenBank/DDBJ whole genome shotgun (WGS) entry which is preliminary data.</text>
</comment>
<dbReference type="CDD" id="cd00371">
    <property type="entry name" value="HMA"/>
    <property type="match status" value="1"/>
</dbReference>
<dbReference type="EMBL" id="BMDI01000004">
    <property type="protein sequence ID" value="GGI21532.1"/>
    <property type="molecule type" value="Genomic_DNA"/>
</dbReference>
<evidence type="ECO:0000259" key="2">
    <source>
        <dbReference type="PROSITE" id="PS50846"/>
    </source>
</evidence>
<dbReference type="AlphaFoldDB" id="A0A8J3AS41"/>
<proteinExistence type="predicted"/>
<dbReference type="RefSeq" id="WP_188382173.1">
    <property type="nucleotide sequence ID" value="NZ_BMDI01000004.1"/>
</dbReference>
<dbReference type="InterPro" id="IPR036163">
    <property type="entry name" value="HMA_dom_sf"/>
</dbReference>
<organism evidence="3 4">
    <name type="scientific">Oxalicibacterium faecigallinarum</name>
    <dbReference type="NCBI Taxonomy" id="573741"/>
    <lineage>
        <taxon>Bacteria</taxon>
        <taxon>Pseudomonadati</taxon>
        <taxon>Pseudomonadota</taxon>
        <taxon>Betaproteobacteria</taxon>
        <taxon>Burkholderiales</taxon>
        <taxon>Oxalobacteraceae</taxon>
        <taxon>Oxalicibacterium</taxon>
    </lineage>
</organism>
<dbReference type="GO" id="GO:0046872">
    <property type="term" value="F:metal ion binding"/>
    <property type="evidence" value="ECO:0007669"/>
    <property type="project" value="UniProtKB-KW"/>
</dbReference>
<dbReference type="InterPro" id="IPR017969">
    <property type="entry name" value="Heavy-metal-associated_CS"/>
</dbReference>
<keyword evidence="1" id="KW-0479">Metal-binding</keyword>
<accession>A0A8J3AS41</accession>
<evidence type="ECO:0000256" key="1">
    <source>
        <dbReference type="ARBA" id="ARBA00022723"/>
    </source>
</evidence>
<dbReference type="PROSITE" id="PS01047">
    <property type="entry name" value="HMA_1"/>
    <property type="match status" value="1"/>
</dbReference>
<dbReference type="Proteomes" id="UP000642180">
    <property type="component" value="Unassembled WGS sequence"/>
</dbReference>
<name>A0A8J3AS41_9BURK</name>
<evidence type="ECO:0000313" key="3">
    <source>
        <dbReference type="EMBL" id="GGI21532.1"/>
    </source>
</evidence>
<dbReference type="Pfam" id="PF00403">
    <property type="entry name" value="HMA"/>
    <property type="match status" value="1"/>
</dbReference>
<keyword evidence="4" id="KW-1185">Reference proteome</keyword>
<protein>
    <recommendedName>
        <fullName evidence="2">HMA domain-containing protein</fullName>
    </recommendedName>
</protein>